<evidence type="ECO:0000256" key="8">
    <source>
        <dbReference type="ARBA" id="ARBA00023186"/>
    </source>
</evidence>
<dbReference type="Pfam" id="PF02889">
    <property type="entry name" value="Sec63"/>
    <property type="match status" value="1"/>
</dbReference>
<dbReference type="KEGG" id="ksn:43591142"/>
<dbReference type="PRINTS" id="PR00625">
    <property type="entry name" value="JDOMAIN"/>
</dbReference>
<protein>
    <submittedName>
        <fullName evidence="12">Uncharacterized protein</fullName>
    </submittedName>
</protein>
<dbReference type="FunFam" id="1.10.287.110:FF:000039">
    <property type="entry name" value="Protein translocation complex component (Npl1)"/>
    <property type="match status" value="1"/>
</dbReference>
<keyword evidence="3 11" id="KW-0812">Transmembrane</keyword>
<dbReference type="GO" id="GO:0008320">
    <property type="term" value="F:protein transmembrane transporter activity"/>
    <property type="evidence" value="ECO:0007669"/>
    <property type="project" value="TreeGrafter"/>
</dbReference>
<dbReference type="SUPFAM" id="SSF46565">
    <property type="entry name" value="Chaperone J-domain"/>
    <property type="match status" value="1"/>
</dbReference>
<keyword evidence="5" id="KW-0653">Protein transport</keyword>
<name>A0A5M6BSF6_9TREE</name>
<dbReference type="PANTHER" id="PTHR24075:SF0">
    <property type="entry name" value="TRANSLOCATION PROTEIN SEC63 HOMOLOG"/>
    <property type="match status" value="1"/>
</dbReference>
<proteinExistence type="predicted"/>
<dbReference type="GO" id="GO:0006614">
    <property type="term" value="P:SRP-dependent cotranslational protein targeting to membrane"/>
    <property type="evidence" value="ECO:0007669"/>
    <property type="project" value="TreeGrafter"/>
</dbReference>
<keyword evidence="4" id="KW-0256">Endoplasmic reticulum</keyword>
<comment type="subcellular location">
    <subcellularLocation>
        <location evidence="1">Endoplasmic reticulum membrane</location>
        <topology evidence="1">Multi-pass membrane protein</topology>
    </subcellularLocation>
</comment>
<keyword evidence="8" id="KW-0143">Chaperone</keyword>
<feature type="transmembrane region" description="Helical" evidence="11">
    <location>
        <begin position="199"/>
        <end position="222"/>
    </location>
</feature>
<organism evidence="12 13">
    <name type="scientific">Kwoniella shandongensis</name>
    <dbReference type="NCBI Taxonomy" id="1734106"/>
    <lineage>
        <taxon>Eukaryota</taxon>
        <taxon>Fungi</taxon>
        <taxon>Dikarya</taxon>
        <taxon>Basidiomycota</taxon>
        <taxon>Agaricomycotina</taxon>
        <taxon>Tremellomycetes</taxon>
        <taxon>Tremellales</taxon>
        <taxon>Cryptococcaceae</taxon>
        <taxon>Kwoniella</taxon>
    </lineage>
</organism>
<dbReference type="EMBL" id="CP144054">
    <property type="protein sequence ID" value="WWD18086.1"/>
    <property type="molecule type" value="Genomic_DNA"/>
</dbReference>
<dbReference type="InterPro" id="IPR035892">
    <property type="entry name" value="C2_domain_sf"/>
</dbReference>
<dbReference type="SMART" id="SM00271">
    <property type="entry name" value="DnaJ"/>
    <property type="match status" value="1"/>
</dbReference>
<evidence type="ECO:0000313" key="12">
    <source>
        <dbReference type="EMBL" id="WWD18086.1"/>
    </source>
</evidence>
<keyword evidence="6 11" id="KW-1133">Transmembrane helix</keyword>
<dbReference type="CDD" id="cd06257">
    <property type="entry name" value="DnaJ"/>
    <property type="match status" value="1"/>
</dbReference>
<feature type="coiled-coil region" evidence="9">
    <location>
        <begin position="271"/>
        <end position="298"/>
    </location>
</feature>
<evidence type="ECO:0000256" key="7">
    <source>
        <dbReference type="ARBA" id="ARBA00023136"/>
    </source>
</evidence>
<dbReference type="Gene3D" id="1.10.3380.10">
    <property type="entry name" value="Sec63 N-terminal domain-like domain"/>
    <property type="match status" value="1"/>
</dbReference>
<sequence>MAPGISYDESGSLASCFGVTFLTLALVPWTWAVTRRKDKDNLKPLCPCPECTSSPSRIALLKSSSRKRKALKRYLPLVLAWALLVYLCYGLSNAPRLEGGTVYNPFEILGLSDSSTEKEIKKHYKKLSLQFHPDKIKLADNQTKEEADEKFVQLTKAYKSLTDEVTRDNLVKYGNPDGPQQREDKIAIPKWIVEGKNSIWVLAAYGLVLGGGIPWIVGRWWFAQRRLTRDGILNPTAEIFFHQLREDTDFSSLIAILASALEIHAVLGGKKKVSKKERKERQSKVEELEKVLEERKQEIGIVESPLMRRESRVVLSSGVARRARALLWAHLLRVDLDDAEMRSETTAVLRVLPPLLNALLNISLAHNWLATSLLCIKVQPALVQALPADASPLAQLPGISPEKGTELQIVKKAEGLKWLERFVKSDPVDTVDAATVAKYWPRLEVISAEFKVGGESLVTPSSIVDLTYKVRYVHAGTPSTTPIKPTLPLTNGDIKEKTESEDGVADSVAEVEDSVTKVEEETEKSTLVDVKEKIVEKIEVATKGKEATKQEVPPNGYAHAPRWPQLRKPHFYVLLGDSKLDKVIVPPVKITDIPLPRADGLPSEPKEFTLQFQAPPEPNLYSFVAHWRSDTYLGADVQVPIMLKVEQPPDEEMGDIADDISEPDEDTLAGQMAMMRGEKVKPSGVHGDDDDESGSELDEEYESSSDEEGPKRTKAYNEDSDSDSD</sequence>
<evidence type="ECO:0000256" key="3">
    <source>
        <dbReference type="ARBA" id="ARBA00022692"/>
    </source>
</evidence>
<reference evidence="12" key="2">
    <citation type="submission" date="2024-01" db="EMBL/GenBank/DDBJ databases">
        <title>Comparative genomics of Cryptococcus and Kwoniella reveals pathogenesis evolution and contrasting modes of karyotype evolution via chromosome fusion or intercentromeric recombination.</title>
        <authorList>
            <person name="Coelho M.A."/>
            <person name="David-Palma M."/>
            <person name="Shea T."/>
            <person name="Bowers K."/>
            <person name="McGinley-Smith S."/>
            <person name="Mohammad A.W."/>
            <person name="Gnirke A."/>
            <person name="Yurkov A.M."/>
            <person name="Nowrousian M."/>
            <person name="Sun S."/>
            <person name="Cuomo C.A."/>
            <person name="Heitman J."/>
        </authorList>
    </citation>
    <scope>NUCLEOTIDE SEQUENCE</scope>
    <source>
        <strain evidence="12">CBS 12478</strain>
    </source>
</reference>
<dbReference type="GO" id="GO:0031207">
    <property type="term" value="C:Sec62/Sec63 complex"/>
    <property type="evidence" value="ECO:0007669"/>
    <property type="project" value="TreeGrafter"/>
</dbReference>
<dbReference type="Pfam" id="PF00226">
    <property type="entry name" value="DnaJ"/>
    <property type="match status" value="1"/>
</dbReference>
<gene>
    <name evidence="12" type="ORF">CI109_102534</name>
</gene>
<accession>A0A5M6BSF6</accession>
<dbReference type="GO" id="GO:0003723">
    <property type="term" value="F:RNA binding"/>
    <property type="evidence" value="ECO:0007669"/>
    <property type="project" value="TreeGrafter"/>
</dbReference>
<dbReference type="InterPro" id="IPR036869">
    <property type="entry name" value="J_dom_sf"/>
</dbReference>
<feature type="region of interest" description="Disordered" evidence="10">
    <location>
        <begin position="647"/>
        <end position="725"/>
    </location>
</feature>
<evidence type="ECO:0000256" key="6">
    <source>
        <dbReference type="ARBA" id="ARBA00022989"/>
    </source>
</evidence>
<keyword evidence="9" id="KW-0175">Coiled coil</keyword>
<dbReference type="InterPro" id="IPR014756">
    <property type="entry name" value="Ig_E-set"/>
</dbReference>
<evidence type="ECO:0000256" key="5">
    <source>
        <dbReference type="ARBA" id="ARBA00022927"/>
    </source>
</evidence>
<evidence type="ECO:0000256" key="9">
    <source>
        <dbReference type="SAM" id="Coils"/>
    </source>
</evidence>
<evidence type="ECO:0000256" key="2">
    <source>
        <dbReference type="ARBA" id="ARBA00022448"/>
    </source>
</evidence>
<feature type="compositionally biased region" description="Acidic residues" evidence="10">
    <location>
        <begin position="688"/>
        <end position="707"/>
    </location>
</feature>
<dbReference type="Gene3D" id="2.60.40.150">
    <property type="entry name" value="C2 domain"/>
    <property type="match status" value="1"/>
</dbReference>
<dbReference type="InterPro" id="IPR001623">
    <property type="entry name" value="DnaJ_domain"/>
</dbReference>
<dbReference type="PROSITE" id="PS50076">
    <property type="entry name" value="DNAJ_2"/>
    <property type="match status" value="1"/>
</dbReference>
<dbReference type="GeneID" id="43591142"/>
<dbReference type="SUPFAM" id="SSF158702">
    <property type="entry name" value="Sec63 N-terminal domain-like"/>
    <property type="match status" value="1"/>
</dbReference>
<feature type="transmembrane region" description="Helical" evidence="11">
    <location>
        <begin position="12"/>
        <end position="33"/>
    </location>
</feature>
<evidence type="ECO:0000256" key="4">
    <source>
        <dbReference type="ARBA" id="ARBA00022824"/>
    </source>
</evidence>
<dbReference type="SMART" id="SM00973">
    <property type="entry name" value="Sec63"/>
    <property type="match status" value="1"/>
</dbReference>
<feature type="compositionally biased region" description="Basic and acidic residues" evidence="10">
    <location>
        <begin position="708"/>
        <end position="717"/>
    </location>
</feature>
<dbReference type="RefSeq" id="XP_031858756.1">
    <property type="nucleotide sequence ID" value="XM_032006975.1"/>
</dbReference>
<keyword evidence="2" id="KW-0813">Transport</keyword>
<reference evidence="12" key="1">
    <citation type="submission" date="2017-08" db="EMBL/GenBank/DDBJ databases">
        <authorList>
            <person name="Cuomo C."/>
            <person name="Billmyre B."/>
            <person name="Heitman J."/>
        </authorList>
    </citation>
    <scope>NUCLEOTIDE SEQUENCE</scope>
    <source>
        <strain evidence="12">CBS 12478</strain>
    </source>
</reference>
<evidence type="ECO:0000313" key="13">
    <source>
        <dbReference type="Proteomes" id="UP000322225"/>
    </source>
</evidence>
<dbReference type="AlphaFoldDB" id="A0A5M6BSF6"/>
<dbReference type="GO" id="GO:0006620">
    <property type="term" value="P:post-translational protein targeting to endoplasmic reticulum membrane"/>
    <property type="evidence" value="ECO:0007669"/>
    <property type="project" value="TreeGrafter"/>
</dbReference>
<keyword evidence="7 11" id="KW-0472">Membrane</keyword>
<dbReference type="Gene3D" id="1.10.287.110">
    <property type="entry name" value="DnaJ domain"/>
    <property type="match status" value="1"/>
</dbReference>
<feature type="transmembrane region" description="Helical" evidence="11">
    <location>
        <begin position="74"/>
        <end position="92"/>
    </location>
</feature>
<dbReference type="SUPFAM" id="SSF81296">
    <property type="entry name" value="E set domains"/>
    <property type="match status" value="1"/>
</dbReference>
<evidence type="ECO:0000256" key="10">
    <source>
        <dbReference type="SAM" id="MobiDB-lite"/>
    </source>
</evidence>
<dbReference type="Proteomes" id="UP000322225">
    <property type="component" value="Chromosome 4"/>
</dbReference>
<dbReference type="PANTHER" id="PTHR24075">
    <property type="entry name" value="SEC63 DOMAIN-CONTAINING"/>
    <property type="match status" value="1"/>
</dbReference>
<dbReference type="InterPro" id="IPR004179">
    <property type="entry name" value="Sec63-dom"/>
</dbReference>
<keyword evidence="13" id="KW-1185">Reference proteome</keyword>
<feature type="compositionally biased region" description="Acidic residues" evidence="10">
    <location>
        <begin position="648"/>
        <end position="667"/>
    </location>
</feature>
<dbReference type="OrthoDB" id="1734229at2759"/>
<evidence type="ECO:0000256" key="1">
    <source>
        <dbReference type="ARBA" id="ARBA00004477"/>
    </source>
</evidence>
<evidence type="ECO:0000256" key="11">
    <source>
        <dbReference type="SAM" id="Phobius"/>
    </source>
</evidence>